<dbReference type="Proteomes" id="UP000814033">
    <property type="component" value="Unassembled WGS sequence"/>
</dbReference>
<organism evidence="1 2">
    <name type="scientific">Auriscalpium vulgare</name>
    <dbReference type="NCBI Taxonomy" id="40419"/>
    <lineage>
        <taxon>Eukaryota</taxon>
        <taxon>Fungi</taxon>
        <taxon>Dikarya</taxon>
        <taxon>Basidiomycota</taxon>
        <taxon>Agaricomycotina</taxon>
        <taxon>Agaricomycetes</taxon>
        <taxon>Russulales</taxon>
        <taxon>Auriscalpiaceae</taxon>
        <taxon>Auriscalpium</taxon>
    </lineage>
</organism>
<proteinExistence type="predicted"/>
<keyword evidence="2" id="KW-1185">Reference proteome</keyword>
<gene>
    <name evidence="1" type="ORF">FA95DRAFT_1032121</name>
</gene>
<reference evidence="1" key="1">
    <citation type="submission" date="2021-02" db="EMBL/GenBank/DDBJ databases">
        <authorList>
            <consortium name="DOE Joint Genome Institute"/>
            <person name="Ahrendt S."/>
            <person name="Looney B.P."/>
            <person name="Miyauchi S."/>
            <person name="Morin E."/>
            <person name="Drula E."/>
            <person name="Courty P.E."/>
            <person name="Chicoki N."/>
            <person name="Fauchery L."/>
            <person name="Kohler A."/>
            <person name="Kuo A."/>
            <person name="Labutti K."/>
            <person name="Pangilinan J."/>
            <person name="Lipzen A."/>
            <person name="Riley R."/>
            <person name="Andreopoulos W."/>
            <person name="He G."/>
            <person name="Johnson J."/>
            <person name="Barry K.W."/>
            <person name="Grigoriev I.V."/>
            <person name="Nagy L."/>
            <person name="Hibbett D."/>
            <person name="Henrissat B."/>
            <person name="Matheny P.B."/>
            <person name="Labbe J."/>
            <person name="Martin F."/>
        </authorList>
    </citation>
    <scope>NUCLEOTIDE SEQUENCE</scope>
    <source>
        <strain evidence="1">FP105234-sp</strain>
    </source>
</reference>
<accession>A0ACB8RXH3</accession>
<sequence length="180" mass="19533">MNEEQVKDARDLCAITHAVLELLGNVFTVPAILRVFTNGQLRCMLTQDLAIPLAHSLPTSNAHKTCALAIWALQTQRLPAAVLAPVLEPIAYVLLRAIYGELSKESKKGSGANGHRAIHYIAPALVVPPFEQLLPSMLAIQIGPTLNMRGMAVHALSGLRARVAEGRRFLHAGVARGRRR</sequence>
<name>A0ACB8RXH3_9AGAM</name>
<evidence type="ECO:0000313" key="1">
    <source>
        <dbReference type="EMBL" id="KAI0048531.1"/>
    </source>
</evidence>
<evidence type="ECO:0000313" key="2">
    <source>
        <dbReference type="Proteomes" id="UP000814033"/>
    </source>
</evidence>
<comment type="caution">
    <text evidence="1">The sequence shown here is derived from an EMBL/GenBank/DDBJ whole genome shotgun (WGS) entry which is preliminary data.</text>
</comment>
<dbReference type="EMBL" id="MU275885">
    <property type="protein sequence ID" value="KAI0048531.1"/>
    <property type="molecule type" value="Genomic_DNA"/>
</dbReference>
<reference evidence="1" key="2">
    <citation type="journal article" date="2022" name="New Phytol.">
        <title>Evolutionary transition to the ectomycorrhizal habit in the genomes of a hyperdiverse lineage of mushroom-forming fungi.</title>
        <authorList>
            <person name="Looney B."/>
            <person name="Miyauchi S."/>
            <person name="Morin E."/>
            <person name="Drula E."/>
            <person name="Courty P.E."/>
            <person name="Kohler A."/>
            <person name="Kuo A."/>
            <person name="LaButti K."/>
            <person name="Pangilinan J."/>
            <person name="Lipzen A."/>
            <person name="Riley R."/>
            <person name="Andreopoulos W."/>
            <person name="He G."/>
            <person name="Johnson J."/>
            <person name="Nolan M."/>
            <person name="Tritt A."/>
            <person name="Barry K.W."/>
            <person name="Grigoriev I.V."/>
            <person name="Nagy L.G."/>
            <person name="Hibbett D."/>
            <person name="Henrissat B."/>
            <person name="Matheny P.B."/>
            <person name="Labbe J."/>
            <person name="Martin F.M."/>
        </authorList>
    </citation>
    <scope>NUCLEOTIDE SEQUENCE</scope>
    <source>
        <strain evidence="1">FP105234-sp</strain>
    </source>
</reference>
<protein>
    <submittedName>
        <fullName evidence="1">Uncharacterized protein</fullName>
    </submittedName>
</protein>